<name>A0ABV7CUS0_9BACI</name>
<reference evidence="4" key="1">
    <citation type="journal article" date="2019" name="Int. J. Syst. Evol. Microbiol.">
        <title>The Global Catalogue of Microorganisms (GCM) 10K type strain sequencing project: providing services to taxonomists for standard genome sequencing and annotation.</title>
        <authorList>
            <consortium name="The Broad Institute Genomics Platform"/>
            <consortium name="The Broad Institute Genome Sequencing Center for Infectious Disease"/>
            <person name="Wu L."/>
            <person name="Ma J."/>
        </authorList>
    </citation>
    <scope>NUCLEOTIDE SEQUENCE [LARGE SCALE GENOMIC DNA]</scope>
    <source>
        <strain evidence="4">KCTC 13128</strain>
    </source>
</reference>
<dbReference type="Proteomes" id="UP001595279">
    <property type="component" value="Unassembled WGS sequence"/>
</dbReference>
<dbReference type="EMBL" id="JBHRSA010000031">
    <property type="protein sequence ID" value="MFC3040043.1"/>
    <property type="molecule type" value="Genomic_DNA"/>
</dbReference>
<gene>
    <name evidence="3" type="ORF">ACFOGI_07245</name>
</gene>
<dbReference type="RefSeq" id="WP_390270673.1">
    <property type="nucleotide sequence ID" value="NZ_JBHRSA010000031.1"/>
</dbReference>
<dbReference type="InterPro" id="IPR019606">
    <property type="entry name" value="GerMN"/>
</dbReference>
<organism evidence="3 4">
    <name type="scientific">Virgibacillus xinjiangensis</name>
    <dbReference type="NCBI Taxonomy" id="393090"/>
    <lineage>
        <taxon>Bacteria</taxon>
        <taxon>Bacillati</taxon>
        <taxon>Bacillota</taxon>
        <taxon>Bacilli</taxon>
        <taxon>Bacillales</taxon>
        <taxon>Bacillaceae</taxon>
        <taxon>Virgibacillus</taxon>
    </lineage>
</organism>
<sequence>MRKQHLLWTGLVVLTFILAGCFQGEQSMEEIDAPEDAEPVDSLEEIDTESDEGTASETEGDDSSTPVGEAETVPRQLYLLDANGMVASQTLNLPLEESKEVAAQALQHLVKGGPVTPMLPNGFQAVLPEGTEILSLNLQEDGTIIVDVSQEFENYKAEDERKILEAMTYTLTQFENVERMKLRMNGTPLETMPVNGTPLGDGYSKTNGINIAENDTVDLVDSKPVTMYYPARQGDDSYYVPVTQYVEGEQEEMYSNIIRELVDGPGYQTNATQVFNGQTGLADVPTLTDGVLELEFTQDILAQEGHPVIADEVMETIVRTMTELQDVEAVQIEVESVDQLVNESGEAYEEPVTSDMFIPAEKL</sequence>
<feature type="domain" description="GerMN" evidence="2">
    <location>
        <begin position="254"/>
        <end position="343"/>
    </location>
</feature>
<proteinExistence type="predicted"/>
<accession>A0ABV7CUS0</accession>
<dbReference type="SMART" id="SM00909">
    <property type="entry name" value="Germane"/>
    <property type="match status" value="2"/>
</dbReference>
<feature type="region of interest" description="Disordered" evidence="1">
    <location>
        <begin position="31"/>
        <end position="69"/>
    </location>
</feature>
<evidence type="ECO:0000256" key="1">
    <source>
        <dbReference type="SAM" id="MobiDB-lite"/>
    </source>
</evidence>
<feature type="compositionally biased region" description="Acidic residues" evidence="1">
    <location>
        <begin position="31"/>
        <end position="62"/>
    </location>
</feature>
<dbReference type="Pfam" id="PF10646">
    <property type="entry name" value="Germane"/>
    <property type="match status" value="2"/>
</dbReference>
<evidence type="ECO:0000259" key="2">
    <source>
        <dbReference type="SMART" id="SM00909"/>
    </source>
</evidence>
<comment type="caution">
    <text evidence="3">The sequence shown here is derived from an EMBL/GenBank/DDBJ whole genome shotgun (WGS) entry which is preliminary data.</text>
</comment>
<evidence type="ECO:0000313" key="4">
    <source>
        <dbReference type="Proteomes" id="UP001595279"/>
    </source>
</evidence>
<feature type="domain" description="GerMN" evidence="2">
    <location>
        <begin position="102"/>
        <end position="193"/>
    </location>
</feature>
<protein>
    <submittedName>
        <fullName evidence="3">GerMN domain-containing protein</fullName>
    </submittedName>
</protein>
<evidence type="ECO:0000313" key="3">
    <source>
        <dbReference type="EMBL" id="MFC3040043.1"/>
    </source>
</evidence>
<dbReference type="PROSITE" id="PS51257">
    <property type="entry name" value="PROKAR_LIPOPROTEIN"/>
    <property type="match status" value="1"/>
</dbReference>
<keyword evidence="4" id="KW-1185">Reference proteome</keyword>